<dbReference type="EMBL" id="MHOL01000002">
    <property type="protein sequence ID" value="OGZ63368.1"/>
    <property type="molecule type" value="Genomic_DNA"/>
</dbReference>
<keyword evidence="1" id="KW-0472">Membrane</keyword>
<evidence type="ECO:0000256" key="1">
    <source>
        <dbReference type="SAM" id="Phobius"/>
    </source>
</evidence>
<feature type="transmembrane region" description="Helical" evidence="1">
    <location>
        <begin position="49"/>
        <end position="68"/>
    </location>
</feature>
<reference evidence="2 3" key="1">
    <citation type="journal article" date="2016" name="Nat. Commun.">
        <title>Thousands of microbial genomes shed light on interconnected biogeochemical processes in an aquifer system.</title>
        <authorList>
            <person name="Anantharaman K."/>
            <person name="Brown C.T."/>
            <person name="Hug L.A."/>
            <person name="Sharon I."/>
            <person name="Castelle C.J."/>
            <person name="Probst A.J."/>
            <person name="Thomas B.C."/>
            <person name="Singh A."/>
            <person name="Wilkins M.J."/>
            <person name="Karaoz U."/>
            <person name="Brodie E.L."/>
            <person name="Williams K.H."/>
            <person name="Hubbard S.S."/>
            <person name="Banfield J.F."/>
        </authorList>
    </citation>
    <scope>NUCLEOTIDE SEQUENCE [LARGE SCALE GENOMIC DNA]</scope>
</reference>
<keyword evidence="1" id="KW-0812">Transmembrane</keyword>
<gene>
    <name evidence="2" type="ORF">A2639_01725</name>
</gene>
<sequence length="97" mass="10956">MKNIFISILKQIGKLFIGIFLGITIELFTGIGLSYLVEKFYTVHFDPGPFVVEYPLLIILLLGIYLVFWKKQYALTMGMFLGAIIFIFSLGIVLTGT</sequence>
<keyword evidence="1" id="KW-1133">Transmembrane helix</keyword>
<evidence type="ECO:0000313" key="2">
    <source>
        <dbReference type="EMBL" id="OGZ63368.1"/>
    </source>
</evidence>
<proteinExistence type="predicted"/>
<feature type="transmembrane region" description="Helical" evidence="1">
    <location>
        <begin position="75"/>
        <end position="94"/>
    </location>
</feature>
<accession>A0A1G2HNA1</accession>
<dbReference type="AlphaFoldDB" id="A0A1G2HNA1"/>
<organism evidence="2 3">
    <name type="scientific">Candidatus Staskawiczbacteria bacterium RIFCSPHIGHO2_01_FULL_34_27</name>
    <dbReference type="NCBI Taxonomy" id="1802199"/>
    <lineage>
        <taxon>Bacteria</taxon>
        <taxon>Candidatus Staskawicziibacteriota</taxon>
    </lineage>
</organism>
<protein>
    <submittedName>
        <fullName evidence="2">Uncharacterized protein</fullName>
    </submittedName>
</protein>
<comment type="caution">
    <text evidence="2">The sequence shown here is derived from an EMBL/GenBank/DDBJ whole genome shotgun (WGS) entry which is preliminary data.</text>
</comment>
<name>A0A1G2HNA1_9BACT</name>
<feature type="transmembrane region" description="Helical" evidence="1">
    <location>
        <begin position="12"/>
        <end position="37"/>
    </location>
</feature>
<dbReference type="Proteomes" id="UP000178991">
    <property type="component" value="Unassembled WGS sequence"/>
</dbReference>
<evidence type="ECO:0000313" key="3">
    <source>
        <dbReference type="Proteomes" id="UP000178991"/>
    </source>
</evidence>